<proteinExistence type="predicted"/>
<feature type="compositionally biased region" description="Low complexity" evidence="1">
    <location>
        <begin position="821"/>
        <end position="836"/>
    </location>
</feature>
<sequence>VLLLAAGADDALPELAGLLQRMLQRYPAAGTCIARAVLSPPRAVGPLPLPGGPIACTSAAAARADAVLLLCVLVATDSQQREQPFGGCGEASLAPLTGQGNGADAWTVAAWLADAGGGQAECRRAALVQAAARSEAGGVTAAMSLLVQAAVGWVQAGSWRDTRAGGHTAAAPRETAPRLSAVGMSVLAAIYQHPEEAADCATWQQSHRSCVMHALVDALAGPGTFGASGRLVVLLEALTQMHGARELPPLPRPACSGLVAKLLSAAATASSSHSRRLVGAAAAAACQELPGSSTGTGPQPGGFGEAARREGNGEGEGRHAAGGVLWSGPGHSPFDVLLETATNLAQAAETVADADRTERQREVGLHALCCMLGACPLENPHRHVIEKEITVALRCRPLVAQSYRSLAAGLYARASGRVAIEEAQGRGAGGGVLGGLLEARLRGSAPQESGAAAGSLRRSLRGAGGNGRRCMHLPPLATPCPALDALPAMLDCALCLEVQEPLGLSEVPRGVLQSLLRALLNPQDLCELLAVPVPPGSWAVLPQPMTEEQPATRLVPPGAAPRQRATIAVAMLEVLLNALLDPASPSSAQPPLEGGTPGPLADAPERLLLLHMVLSRWSSALPGEPTTAVEDGSARREHVATSTLPQLRLWLRPGAAMELLRGLNAETEGLGEEPSRAAPAASPAAGKWGGLSEFERAYVTALAGAALQHGWGNPPGIWRRRHQRVRGEPSWPPGGHQQEPEADPAPVSASFSQGVGDGGSKAEVAKIAMALYRRAARGGCLGAPGGGGGARLGTGVHEGGARRRSSGSAWKPSVARPSSEGAGLPASQSASSGSAAPRTSGQAGLSQWRGFLSALEGALHLPSRSGGALAEDDGRPQARAAALRLLARALRAARQGCALGRQWQREARSVVEAAVAEGERESAGREAHAVLHAALCGRMKWLAAGRAARQCASGGAAVAVALLVRQEVFPADHGEMAAPSVNPGGRSLRWSVAREGCGVLGELLPLVGELSSLEEAPDAEQHPSLPSRAKPAPVGASPSQATAALLQGMAEMLQAPHDLTTPRSCSDLRASTQTNCCAVPSQEQVAAAGAPAALACAFLGLAVPHLGLAKRLEALADAAQLASRAWARGGASELRAAGTLFEVLAESAEKFGAAARAVWRGGDEGCVREERTPKKIGRRDEGIDAAGMAVLANAVEEACNSIIRADGDCARSSSNEAPEGAAATDTGCRVSSAVRGVLQLAAVTLKLMTDFLQVQQGAGQDKLSDRLSSETLGGAPSRTRHLIDCHVDEAWGRQPASARSVVDVQGGRDEEEDSVPRAGISLARALARILLHMDEPPAASGCSQHTPRLLHPNSSKAVQRCVELARRRLKAFLILVGTGPEAESRNDSGCCDDDDSLHTRASGASGHADGHVAPQCSTADAAEDVEDPAAKRARGYTASVFRRGEKRARLAPNRGTAKGKEWSCNGPKGGVSSKRRKSANPFIAAALQRSEEADGISDEADSDGYDSLEDFIVCEPDRDYHTYLTQYRSGSERSDLPFSWPSNEFTD</sequence>
<evidence type="ECO:0000313" key="3">
    <source>
        <dbReference type="Proteomes" id="UP001190700"/>
    </source>
</evidence>
<feature type="region of interest" description="Disordered" evidence="1">
    <location>
        <begin position="1014"/>
        <end position="1038"/>
    </location>
</feature>
<feature type="region of interest" description="Disordered" evidence="1">
    <location>
        <begin position="1380"/>
        <end position="1437"/>
    </location>
</feature>
<name>A0AAE0LIY9_9CHLO</name>
<gene>
    <name evidence="2" type="ORF">CYMTET_5898</name>
</gene>
<reference evidence="2 3" key="1">
    <citation type="journal article" date="2015" name="Genome Biol. Evol.">
        <title>Comparative Genomics of a Bacterivorous Green Alga Reveals Evolutionary Causalities and Consequences of Phago-Mixotrophic Mode of Nutrition.</title>
        <authorList>
            <person name="Burns J.A."/>
            <person name="Paasch A."/>
            <person name="Narechania A."/>
            <person name="Kim E."/>
        </authorList>
    </citation>
    <scope>NUCLEOTIDE SEQUENCE [LARGE SCALE GENOMIC DNA]</scope>
    <source>
        <strain evidence="2 3">PLY_AMNH</strain>
    </source>
</reference>
<feature type="region of interest" description="Disordered" evidence="1">
    <location>
        <begin position="782"/>
        <end position="842"/>
    </location>
</feature>
<feature type="compositionally biased region" description="Basic and acidic residues" evidence="1">
    <location>
        <begin position="306"/>
        <end position="319"/>
    </location>
</feature>
<dbReference type="EMBL" id="LGRX02001226">
    <property type="protein sequence ID" value="KAK3286550.1"/>
    <property type="molecule type" value="Genomic_DNA"/>
</dbReference>
<feature type="region of interest" description="Disordered" evidence="1">
    <location>
        <begin position="289"/>
        <end position="325"/>
    </location>
</feature>
<comment type="caution">
    <text evidence="2">The sequence shown here is derived from an EMBL/GenBank/DDBJ whole genome shotgun (WGS) entry which is preliminary data.</text>
</comment>
<feature type="region of interest" description="Disordered" evidence="1">
    <location>
        <begin position="1528"/>
        <end position="1547"/>
    </location>
</feature>
<keyword evidence="3" id="KW-1185">Reference proteome</keyword>
<organism evidence="2 3">
    <name type="scientific">Cymbomonas tetramitiformis</name>
    <dbReference type="NCBI Taxonomy" id="36881"/>
    <lineage>
        <taxon>Eukaryota</taxon>
        <taxon>Viridiplantae</taxon>
        <taxon>Chlorophyta</taxon>
        <taxon>Pyramimonadophyceae</taxon>
        <taxon>Pyramimonadales</taxon>
        <taxon>Pyramimonadaceae</taxon>
        <taxon>Cymbomonas</taxon>
    </lineage>
</organism>
<feature type="region of interest" description="Disordered" evidence="1">
    <location>
        <begin position="725"/>
        <end position="759"/>
    </location>
</feature>
<feature type="non-terminal residue" evidence="2">
    <location>
        <position position="1"/>
    </location>
</feature>
<evidence type="ECO:0000313" key="2">
    <source>
        <dbReference type="EMBL" id="KAK3286550.1"/>
    </source>
</evidence>
<protein>
    <submittedName>
        <fullName evidence="2">Uncharacterized protein</fullName>
    </submittedName>
</protein>
<evidence type="ECO:0000256" key="1">
    <source>
        <dbReference type="SAM" id="MobiDB-lite"/>
    </source>
</evidence>
<accession>A0AAE0LIY9</accession>
<feature type="compositionally biased region" description="Gly residues" evidence="1">
    <location>
        <begin position="782"/>
        <end position="798"/>
    </location>
</feature>
<feature type="region of interest" description="Disordered" evidence="1">
    <location>
        <begin position="1451"/>
        <end position="1477"/>
    </location>
</feature>
<dbReference type="Proteomes" id="UP001190700">
    <property type="component" value="Unassembled WGS sequence"/>
</dbReference>